<feature type="region of interest" description="Disordered" evidence="4">
    <location>
        <begin position="1"/>
        <end position="21"/>
    </location>
</feature>
<dbReference type="SMART" id="SM01012">
    <property type="entry name" value="ANTAR"/>
    <property type="match status" value="1"/>
</dbReference>
<protein>
    <submittedName>
        <fullName evidence="6">SpoIIE family protein phosphatase</fullName>
    </submittedName>
</protein>
<evidence type="ECO:0000256" key="4">
    <source>
        <dbReference type="SAM" id="MobiDB-lite"/>
    </source>
</evidence>
<feature type="region of interest" description="Disordered" evidence="4">
    <location>
        <begin position="98"/>
        <end position="140"/>
    </location>
</feature>
<feature type="compositionally biased region" description="Pro residues" evidence="4">
    <location>
        <begin position="7"/>
        <end position="16"/>
    </location>
</feature>
<dbReference type="Proteomes" id="UP000502504">
    <property type="component" value="Chromosome"/>
</dbReference>
<proteinExistence type="predicted"/>
<dbReference type="Gene3D" id="3.30.450.40">
    <property type="match status" value="1"/>
</dbReference>
<dbReference type="Gene3D" id="1.10.10.10">
    <property type="entry name" value="Winged helix-like DNA-binding domain superfamily/Winged helix DNA-binding domain"/>
    <property type="match status" value="1"/>
</dbReference>
<reference evidence="6 7" key="1">
    <citation type="submission" date="2020-03" db="EMBL/GenBank/DDBJ databases">
        <title>Is there a link between lipid content and antibiotic production in Streptomyces?</title>
        <authorList>
            <person name="David M."/>
            <person name="Lejeune C."/>
            <person name="Abreu S."/>
            <person name="Thibessard A."/>
            <person name="Leblond P."/>
            <person name="Chaminade P."/>
            <person name="Virolle M.-J."/>
        </authorList>
    </citation>
    <scope>NUCLEOTIDE SEQUENCE [LARGE SCALE GENOMIC DNA]</scope>
    <source>
        <strain evidence="6 7">DSM 41481</strain>
    </source>
</reference>
<dbReference type="RefSeq" id="WP_078632063.1">
    <property type="nucleotide sequence ID" value="NZ_CM007717.1"/>
</dbReference>
<dbReference type="GO" id="GO:0003723">
    <property type="term" value="F:RNA binding"/>
    <property type="evidence" value="ECO:0007669"/>
    <property type="project" value="InterPro"/>
</dbReference>
<name>A0AAE6Y390_STRAT</name>
<organism evidence="6 7">
    <name type="scientific">Streptomyces antibioticus</name>
    <dbReference type="NCBI Taxonomy" id="1890"/>
    <lineage>
        <taxon>Bacteria</taxon>
        <taxon>Bacillati</taxon>
        <taxon>Actinomycetota</taxon>
        <taxon>Actinomycetes</taxon>
        <taxon>Kitasatosporales</taxon>
        <taxon>Streptomycetaceae</taxon>
        <taxon>Streptomyces</taxon>
    </lineage>
</organism>
<gene>
    <name evidence="6" type="ORF">HCX60_02530</name>
</gene>
<keyword evidence="2" id="KW-0805">Transcription regulation</keyword>
<evidence type="ECO:0000313" key="7">
    <source>
        <dbReference type="Proteomes" id="UP000502504"/>
    </source>
</evidence>
<dbReference type="AlphaFoldDB" id="A0AAE6Y390"/>
<dbReference type="Gene3D" id="3.60.40.10">
    <property type="entry name" value="PPM-type phosphatase domain"/>
    <property type="match status" value="1"/>
</dbReference>
<evidence type="ECO:0000256" key="3">
    <source>
        <dbReference type="ARBA" id="ARBA00023163"/>
    </source>
</evidence>
<dbReference type="SMART" id="SM00331">
    <property type="entry name" value="PP2C_SIG"/>
    <property type="match status" value="1"/>
</dbReference>
<dbReference type="SUPFAM" id="SSF55781">
    <property type="entry name" value="GAF domain-like"/>
    <property type="match status" value="1"/>
</dbReference>
<dbReference type="PANTHER" id="PTHR43156:SF2">
    <property type="entry name" value="STAGE II SPORULATION PROTEIN E"/>
    <property type="match status" value="1"/>
</dbReference>
<evidence type="ECO:0000256" key="1">
    <source>
        <dbReference type="ARBA" id="ARBA00022801"/>
    </source>
</evidence>
<evidence type="ECO:0000313" key="6">
    <source>
        <dbReference type="EMBL" id="QIT42528.1"/>
    </source>
</evidence>
<keyword evidence="3" id="KW-0804">Transcription</keyword>
<feature type="domain" description="ANTAR" evidence="5">
    <location>
        <begin position="33"/>
        <end position="94"/>
    </location>
</feature>
<dbReference type="InterPro" id="IPR001932">
    <property type="entry name" value="PPM-type_phosphatase-like_dom"/>
</dbReference>
<dbReference type="InterPro" id="IPR035965">
    <property type="entry name" value="PAS-like_dom_sf"/>
</dbReference>
<sequence>MESDPALPDPALPGPARPDEGAAPGVLALAKVVARLRAEVVDLEGVASMTAVVERAKGVLMAQAGVPADTAYELLLTRAARHRRTLMEECWITLGRTGRAARSGHGSGQPPSPTAGPDTEAPEDGSGPSPFETVQYLPGTARPTPLSGLADALAGARTCGDIAHLLRTALSGEAGVDAVMIYTVTAAGTLELTGHAGIDAALAAQWSHIPPLAGVAALQAVAEGEPLWLEDPARDATRYLLIGDPPTRWPSRAWIPVPEERAAEAAVGFLRTRPGPFDTATRSLLRRSVRLCAGPLRGPLPGRPPRRPSRDGRDGAGSDPVRDDVDTVQRIFDALPGPAVLLLPLWTETGAVEDFRIEAAAPESVDVAGRRGKELVGRSILETYPTVAGSALWDAYLDTLATGTTYDSEPFAYEEVLAGVPRRSTYSVRVSRLGGRLVVSWIRHDTGEREARRLADMQRLGNLGWARWDLTTNTITWSEQVYAIFDRDPAQGPMTLEELPGHLVPDDLPRLGTAVRRLLGEGLAVDQHFRITVADGVRHLRIVAEAQTDADGNAVEVHGFFQDLTAQRDAEIALYESERAVLVQRGMLQAERALAARLQETLLPIPEQTLELAGLSVDVAYIPADSGVNVGGDWYSAIELPGGNALFVVGDVAGHSLAAVGTMAQLRFTAKGMAVTGSALPDVLSRLNTLLLHTAGDAYAANATMIMGCYRAEDRRLTWVRAGHLPPLLIRGDEATFLPQPEGILLGAARDPVFGQAVIDLLPGDHLLMYTDGLVENPGEDIGVGFDRLAETALRLLRTDGVEALAPALAALRPRHRDDICVLDIHVPDGSAASGVG</sequence>
<dbReference type="InterPro" id="IPR052016">
    <property type="entry name" value="Bact_Sigma-Reg"/>
</dbReference>
<dbReference type="InterPro" id="IPR029016">
    <property type="entry name" value="GAF-like_dom_sf"/>
</dbReference>
<dbReference type="Pfam" id="PF08447">
    <property type="entry name" value="PAS_3"/>
    <property type="match status" value="1"/>
</dbReference>
<dbReference type="GO" id="GO:0016791">
    <property type="term" value="F:phosphatase activity"/>
    <property type="evidence" value="ECO:0007669"/>
    <property type="project" value="TreeGrafter"/>
</dbReference>
<dbReference type="InterPro" id="IPR005561">
    <property type="entry name" value="ANTAR"/>
</dbReference>
<dbReference type="InterPro" id="IPR036388">
    <property type="entry name" value="WH-like_DNA-bd_sf"/>
</dbReference>
<dbReference type="SUPFAM" id="SSF81606">
    <property type="entry name" value="PP2C-like"/>
    <property type="match status" value="1"/>
</dbReference>
<dbReference type="PANTHER" id="PTHR43156">
    <property type="entry name" value="STAGE II SPORULATION PROTEIN E-RELATED"/>
    <property type="match status" value="1"/>
</dbReference>
<dbReference type="Pfam" id="PF03861">
    <property type="entry name" value="ANTAR"/>
    <property type="match status" value="1"/>
</dbReference>
<evidence type="ECO:0000256" key="2">
    <source>
        <dbReference type="ARBA" id="ARBA00023015"/>
    </source>
</evidence>
<evidence type="ECO:0000259" key="5">
    <source>
        <dbReference type="PROSITE" id="PS50921"/>
    </source>
</evidence>
<dbReference type="Pfam" id="PF07228">
    <property type="entry name" value="SpoIIE"/>
    <property type="match status" value="1"/>
</dbReference>
<accession>A0AAE6Y390</accession>
<dbReference type="InterPro" id="IPR036457">
    <property type="entry name" value="PPM-type-like_dom_sf"/>
</dbReference>
<dbReference type="Gene3D" id="3.30.450.20">
    <property type="entry name" value="PAS domain"/>
    <property type="match status" value="2"/>
</dbReference>
<dbReference type="EMBL" id="CP050692">
    <property type="protein sequence ID" value="QIT42528.1"/>
    <property type="molecule type" value="Genomic_DNA"/>
</dbReference>
<dbReference type="PROSITE" id="PS50921">
    <property type="entry name" value="ANTAR"/>
    <property type="match status" value="1"/>
</dbReference>
<dbReference type="SUPFAM" id="SSF55785">
    <property type="entry name" value="PYP-like sensor domain (PAS domain)"/>
    <property type="match status" value="1"/>
</dbReference>
<keyword evidence="1" id="KW-0378">Hydrolase</keyword>
<feature type="compositionally biased region" description="Basic and acidic residues" evidence="4">
    <location>
        <begin position="308"/>
        <end position="323"/>
    </location>
</feature>
<feature type="region of interest" description="Disordered" evidence="4">
    <location>
        <begin position="295"/>
        <end position="323"/>
    </location>
</feature>
<dbReference type="InterPro" id="IPR013655">
    <property type="entry name" value="PAS_fold_3"/>
</dbReference>